<feature type="compositionally biased region" description="Polar residues" evidence="11">
    <location>
        <begin position="231"/>
        <end position="242"/>
    </location>
</feature>
<dbReference type="InterPro" id="IPR034016">
    <property type="entry name" value="M1_APN-typ"/>
</dbReference>
<proteinExistence type="inferred from homology"/>
<feature type="compositionally biased region" description="Polar residues" evidence="11">
    <location>
        <begin position="378"/>
        <end position="394"/>
    </location>
</feature>
<feature type="site" description="Transition state stabilizer" evidence="10">
    <location>
        <position position="1464"/>
    </location>
</feature>
<dbReference type="InterPro" id="IPR045357">
    <property type="entry name" value="Aminopeptidase_N-like_N"/>
</dbReference>
<dbReference type="GO" id="GO:0043171">
    <property type="term" value="P:peptide catabolic process"/>
    <property type="evidence" value="ECO:0007669"/>
    <property type="project" value="TreeGrafter"/>
</dbReference>
<feature type="region of interest" description="Disordered" evidence="11">
    <location>
        <begin position="431"/>
        <end position="471"/>
    </location>
</feature>
<dbReference type="PANTHER" id="PTHR11533:SF174">
    <property type="entry name" value="PUROMYCIN-SENSITIVE AMINOPEPTIDASE-RELATED"/>
    <property type="match status" value="1"/>
</dbReference>
<feature type="compositionally biased region" description="Low complexity" evidence="11">
    <location>
        <begin position="628"/>
        <end position="640"/>
    </location>
</feature>
<protein>
    <recommendedName>
        <fullName evidence="17">Leukotriene A-4 hydrolase homolog</fullName>
    </recommendedName>
</protein>
<evidence type="ECO:0000256" key="7">
    <source>
        <dbReference type="ARBA" id="ARBA00023049"/>
    </source>
</evidence>
<comment type="cofactor">
    <cofactor evidence="9">
        <name>Zn(2+)</name>
        <dbReference type="ChEBI" id="CHEBI:29105"/>
    </cofactor>
    <text evidence="9">Binds 1 zinc ion per subunit.</text>
</comment>
<feature type="compositionally biased region" description="Low complexity" evidence="11">
    <location>
        <begin position="15"/>
        <end position="48"/>
    </location>
</feature>
<feature type="region of interest" description="Disordered" evidence="11">
    <location>
        <begin position="846"/>
        <end position="895"/>
    </location>
</feature>
<dbReference type="Pfam" id="PF11838">
    <property type="entry name" value="ERAP1_C"/>
    <property type="match status" value="1"/>
</dbReference>
<dbReference type="Proteomes" id="UP000567179">
    <property type="component" value="Unassembled WGS sequence"/>
</dbReference>
<evidence type="ECO:0000256" key="1">
    <source>
        <dbReference type="ARBA" id="ARBA00010136"/>
    </source>
</evidence>
<gene>
    <name evidence="15" type="ORF">D9619_005980</name>
</gene>
<feature type="active site" description="Proton acceptor" evidence="8">
    <location>
        <position position="1378"/>
    </location>
</feature>
<keyword evidence="6 9" id="KW-0862">Zinc</keyword>
<feature type="compositionally biased region" description="Acidic residues" evidence="11">
    <location>
        <begin position="685"/>
        <end position="701"/>
    </location>
</feature>
<feature type="domain" description="ERAP1-like C-terminal" evidence="13">
    <location>
        <begin position="1600"/>
        <end position="1917"/>
    </location>
</feature>
<dbReference type="Gene3D" id="1.10.390.10">
    <property type="entry name" value="Neutral Protease Domain 2"/>
    <property type="match status" value="1"/>
</dbReference>
<feature type="compositionally biased region" description="Polar residues" evidence="11">
    <location>
        <begin position="436"/>
        <end position="454"/>
    </location>
</feature>
<feature type="compositionally biased region" description="Low complexity" evidence="11">
    <location>
        <begin position="151"/>
        <end position="163"/>
    </location>
</feature>
<dbReference type="GO" id="GO:0008270">
    <property type="term" value="F:zinc ion binding"/>
    <property type="evidence" value="ECO:0007669"/>
    <property type="project" value="InterPro"/>
</dbReference>
<sequence length="1938" mass="209537">MGQTSSRHQQRSNEDAPSSPSSQSVVASSSAAQPESPSDTTPESSNPPRSRRSSLRKNIINLVKPSGSRNRTTSQSSNAGDYSRSWRNSRRWSKASPDSTCPVIVEPPSTSSSDSSLPGPSDVHAIPLDKGKQREILSSTEEDEQDSDNKVLSVSHSTLLSSVPGPPDVDSDKASSNAESSHTAPDALYGDSHPDDDGILPQWPELEPGYYPDLDHLDLPVPAPVSGESGLLNSVASVQEQSPTQPGPRPFPPPGTLVVVQGIVHTTDVANSRPGNASGTTSSPIDSTLPPASPLLPTADNSAESGTGRVRNRLSTLLRSRSIARGSNSGQVSASNSLSRLATPEPNISVAASPAASTAPSRAHSTAPTADESHRTTQEPPSNTNQQLPTGDTPSSISSSSIDVLGTLLSVAAAATAASLLTGSSEPILSSGLAPTGTNSSPHIPHASPTTPSIPNLPPYSGVLPAESGMPDISAAGRAERMREAWGAIRQRLGLRPSSGVPAPEGNNTSASQSPNPESVPTVSGLGSLTDTRELMLAEMARAFNIGLGLNGLGGLTPNTTPAAPLTSSSSVSLLASDDEHDNLLRPVTQAPPVAAVPPEGSFERFLVDLQVDLRLALTQGPPPPAAQQPAPAAESPTAPVIANATSRIPIITENRPRTNGHPTRVDTPRPNDDEDHDSMPDPQDVSDSDSEIDEDEEEFQSADHSSAPEPEHSEPTPPHVRFPVSGTSHMDASGRINWWRLYRFPPIPPPRADLAGLRPAAVGASIPPVRPVTTSPVHNEESVAPADPLVPEQISEAPQPQVVPAPAPPPTVVPVIVVGLQSVDTDWRHEDVDSLNEETDLFGAPNADIQANGTDGAAGDGVDGLGQRRPDSGGAEPVNNTTGHDGSRTGRTRGWHTRAANALRNLRPGRRTVDASTGAPTTTFLPGSRTFLIYVIGGYYPPDHSIVTGGPNVLDSFEALLELADLLGQVKPPTATKTDLEKSGLEIIKASEVPQHEKDGKISSNCTDRYKYAISRDRKPRRDLSSFISSSRSSLPTHLHIASMSTAAAKTEDQYRLPTNIKATHYDVTLKTDLEGLAFQGLVKVSLDVKEGTSKIVLNTSDLELGKATLYSDALKAEQDATFVSFDKTQERTTYQLSNSLPAGSKAELKIGFTGKLTGSMMGYYKSSWEQDGKTKYYALTQFEPTAARRAFPCWDEPLLKATFAITMISRADTVNLSNMPAISEEALEFANIPSDLTEIVASTKNEQWKITKFQTTPPMSSYIVAFANGHFDHIETSVVMPLSGKTVPLRVYTTPDVIHQAQFALDVKAAVLPLYEKVFDVEYPLPKLDTLVASDFDAGAMENWGLITGRTTAYLVDPKRADQSAKKRIASVQSHEVAHMWFGNITTMEWWNYLYLNEGFATLMGEVIIPDKVFPEWRVTSEFITEHLDRALALDGKVSSHPIEVDCPDANHINQIFDALSYSKAASVLRMLSNYVGEDKFLKGVSLYLKEKLFANSVTHDLWKGISKSTGLDITQLMENWITKIGYPVLTVKEDATGITVRQDRFLETGPSTPEQNETIWNVPLFIASTKDGKTTVDKTAILQEREKAIALDTSKPFKLNSSTTGVYRVLYTPERLSKIAEEASKPDSVFTLDDRMGLAQDAFALSQAGFAKLSSSLTLVNLWKGESEYLVWRVIGNSIGDIMSIWWENDAAVEKIKAFRRALFVPLVEKLGFDYPEKESVDTTLLRTLAVAQAAGAGDENVIKELKSRFRHYLETGDNSKIPADLQNTIFTISVKHGGREEYDFMAKVHDKPKTPSEKTAAIAGMCSTLDPALLEETIKFITNKSRDQDIIYFFAYLAGNFKARRTLTKYVEDQYDVLYKRFEGNFTLGSLIKYSTTFYSSQKDLAAIEAYYKDKDVSKYNQSLAQAKDSIRARSAYVERSTEDLTEWLSKNVK</sequence>
<evidence type="ECO:0000256" key="11">
    <source>
        <dbReference type="SAM" id="MobiDB-lite"/>
    </source>
</evidence>
<feature type="binding site" evidence="9">
    <location>
        <position position="1400"/>
    </location>
    <ligand>
        <name>Zn(2+)</name>
        <dbReference type="ChEBI" id="CHEBI:29105"/>
        <note>catalytic</note>
    </ligand>
</feature>
<dbReference type="FunFam" id="1.25.50.20:FF:000002">
    <property type="entry name" value="Aminopeptidase"/>
    <property type="match status" value="1"/>
</dbReference>
<feature type="compositionally biased region" description="Polar residues" evidence="11">
    <location>
        <begin position="174"/>
        <end position="183"/>
    </location>
</feature>
<dbReference type="InterPro" id="IPR014782">
    <property type="entry name" value="Peptidase_M1_dom"/>
</dbReference>
<dbReference type="SUPFAM" id="SSF63737">
    <property type="entry name" value="Leukotriene A4 hydrolase N-terminal domain"/>
    <property type="match status" value="1"/>
</dbReference>
<feature type="compositionally biased region" description="Pro residues" evidence="11">
    <location>
        <begin position="245"/>
        <end position="255"/>
    </location>
</feature>
<feature type="compositionally biased region" description="Polar residues" evidence="11">
    <location>
        <begin position="326"/>
        <end position="340"/>
    </location>
</feature>
<dbReference type="InterPro" id="IPR027268">
    <property type="entry name" value="Peptidase_M4/M1_CTD_sf"/>
</dbReference>
<dbReference type="EMBL" id="JAACJJ010000001">
    <property type="protein sequence ID" value="KAF5330483.1"/>
    <property type="molecule type" value="Genomic_DNA"/>
</dbReference>
<feature type="region of interest" description="Disordered" evidence="11">
    <location>
        <begin position="493"/>
        <end position="526"/>
    </location>
</feature>
<name>A0A8H5BW96_9AGAR</name>
<dbReference type="CDD" id="cd09601">
    <property type="entry name" value="M1_APN-Q_like"/>
    <property type="match status" value="1"/>
</dbReference>
<feature type="binding site" evidence="9">
    <location>
        <position position="1377"/>
    </location>
    <ligand>
        <name>Zn(2+)</name>
        <dbReference type="ChEBI" id="CHEBI:29105"/>
        <note>catalytic</note>
    </ligand>
</feature>
<evidence type="ECO:0000256" key="10">
    <source>
        <dbReference type="PIRSR" id="PIRSR634016-4"/>
    </source>
</evidence>
<feature type="binding site" evidence="9">
    <location>
        <position position="1381"/>
    </location>
    <ligand>
        <name>Zn(2+)</name>
        <dbReference type="ChEBI" id="CHEBI:29105"/>
        <note>catalytic</note>
    </ligand>
</feature>
<evidence type="ECO:0000256" key="6">
    <source>
        <dbReference type="ARBA" id="ARBA00022833"/>
    </source>
</evidence>
<keyword evidence="7" id="KW-0482">Metalloprotease</keyword>
<dbReference type="InterPro" id="IPR024571">
    <property type="entry name" value="ERAP1-like_C_dom"/>
</dbReference>
<dbReference type="PRINTS" id="PR00756">
    <property type="entry name" value="ALADIPTASE"/>
</dbReference>
<feature type="region of interest" description="Disordered" evidence="11">
    <location>
        <begin position="618"/>
        <end position="730"/>
    </location>
</feature>
<dbReference type="InterPro" id="IPR050344">
    <property type="entry name" value="Peptidase_M1_aminopeptidases"/>
</dbReference>
<dbReference type="InterPro" id="IPR042097">
    <property type="entry name" value="Aminopeptidase_N-like_N_sf"/>
</dbReference>
<accession>A0A8H5BW96</accession>
<evidence type="ECO:0000259" key="13">
    <source>
        <dbReference type="Pfam" id="PF11838"/>
    </source>
</evidence>
<evidence type="ECO:0000256" key="8">
    <source>
        <dbReference type="PIRSR" id="PIRSR634016-1"/>
    </source>
</evidence>
<dbReference type="Pfam" id="PF17900">
    <property type="entry name" value="Peptidase_M1_N"/>
    <property type="match status" value="1"/>
</dbReference>
<feature type="domain" description="Aminopeptidase N-like N-terminal" evidence="14">
    <location>
        <begin position="1065"/>
        <end position="1265"/>
    </location>
</feature>
<dbReference type="FunFam" id="2.60.40.1730:FF:000014">
    <property type="entry name" value="Aminopeptidase 2"/>
    <property type="match status" value="1"/>
</dbReference>
<feature type="compositionally biased region" description="Low complexity" evidence="11">
    <location>
        <begin position="351"/>
        <end position="370"/>
    </location>
</feature>
<evidence type="ECO:0000259" key="12">
    <source>
        <dbReference type="Pfam" id="PF01433"/>
    </source>
</evidence>
<evidence type="ECO:0000259" key="14">
    <source>
        <dbReference type="Pfam" id="PF17900"/>
    </source>
</evidence>
<dbReference type="FunFam" id="1.10.390.10:FF:000006">
    <property type="entry name" value="Puromycin-sensitive aminopeptidase"/>
    <property type="match status" value="1"/>
</dbReference>
<keyword evidence="5" id="KW-0378">Hydrolase</keyword>
<comment type="caution">
    <text evidence="15">The sequence shown here is derived from an EMBL/GenBank/DDBJ whole genome shotgun (WGS) entry which is preliminary data.</text>
</comment>
<evidence type="ECO:0000256" key="4">
    <source>
        <dbReference type="ARBA" id="ARBA00022723"/>
    </source>
</evidence>
<feature type="region of interest" description="Disordered" evidence="11">
    <location>
        <begin position="321"/>
        <end position="340"/>
    </location>
</feature>
<feature type="compositionally biased region" description="Polar residues" evidence="11">
    <location>
        <begin position="506"/>
        <end position="526"/>
    </location>
</feature>
<feature type="compositionally biased region" description="Polar residues" evidence="11">
    <location>
        <begin position="268"/>
        <end position="285"/>
    </location>
</feature>
<feature type="region of interest" description="Disordered" evidence="11">
    <location>
        <begin position="351"/>
        <end position="399"/>
    </location>
</feature>
<evidence type="ECO:0000256" key="5">
    <source>
        <dbReference type="ARBA" id="ARBA00022801"/>
    </source>
</evidence>
<evidence type="ECO:0000256" key="3">
    <source>
        <dbReference type="ARBA" id="ARBA00022670"/>
    </source>
</evidence>
<dbReference type="InterPro" id="IPR001930">
    <property type="entry name" value="Peptidase_M1"/>
</dbReference>
<feature type="compositionally biased region" description="Polar residues" evidence="11">
    <location>
        <begin position="67"/>
        <end position="80"/>
    </location>
</feature>
<evidence type="ECO:0000313" key="15">
    <source>
        <dbReference type="EMBL" id="KAF5330483.1"/>
    </source>
</evidence>
<dbReference type="Gene3D" id="2.60.40.1730">
    <property type="entry name" value="tricorn interacting facor f3 domain"/>
    <property type="match status" value="1"/>
</dbReference>
<evidence type="ECO:0008006" key="17">
    <source>
        <dbReference type="Google" id="ProtNLM"/>
    </source>
</evidence>
<dbReference type="Pfam" id="PF01433">
    <property type="entry name" value="Peptidase_M1"/>
    <property type="match status" value="1"/>
</dbReference>
<dbReference type="Gene3D" id="2.60.40.1910">
    <property type="match status" value="1"/>
</dbReference>
<dbReference type="GO" id="GO:0006508">
    <property type="term" value="P:proteolysis"/>
    <property type="evidence" value="ECO:0007669"/>
    <property type="project" value="UniProtKB-KW"/>
</dbReference>
<dbReference type="PANTHER" id="PTHR11533">
    <property type="entry name" value="PROTEASE M1 ZINC METALLOPROTEASE"/>
    <property type="match status" value="1"/>
</dbReference>
<feature type="region of interest" description="Disordered" evidence="11">
    <location>
        <begin position="1"/>
        <end position="314"/>
    </location>
</feature>
<dbReference type="GO" id="GO:0005737">
    <property type="term" value="C:cytoplasm"/>
    <property type="evidence" value="ECO:0007669"/>
    <property type="project" value="TreeGrafter"/>
</dbReference>
<comment type="similarity">
    <text evidence="1">Belongs to the peptidase M1 family.</text>
</comment>
<keyword evidence="2" id="KW-0031">Aminopeptidase</keyword>
<feature type="compositionally biased region" description="Low complexity" evidence="11">
    <location>
        <begin position="107"/>
        <end position="121"/>
    </location>
</feature>
<dbReference type="GO" id="GO:0070006">
    <property type="term" value="F:metalloaminopeptidase activity"/>
    <property type="evidence" value="ECO:0007669"/>
    <property type="project" value="TreeGrafter"/>
</dbReference>
<dbReference type="SUPFAM" id="SSF55486">
    <property type="entry name" value="Metalloproteases ('zincins'), catalytic domain"/>
    <property type="match status" value="1"/>
</dbReference>
<keyword evidence="4 9" id="KW-0479">Metal-binding</keyword>
<reference evidence="15 16" key="1">
    <citation type="journal article" date="2020" name="ISME J.">
        <title>Uncovering the hidden diversity of litter-decomposition mechanisms in mushroom-forming fungi.</title>
        <authorList>
            <person name="Floudas D."/>
            <person name="Bentzer J."/>
            <person name="Ahren D."/>
            <person name="Johansson T."/>
            <person name="Persson P."/>
            <person name="Tunlid A."/>
        </authorList>
    </citation>
    <scope>NUCLEOTIDE SEQUENCE [LARGE SCALE GENOMIC DNA]</scope>
    <source>
        <strain evidence="15 16">CBS 101986</strain>
    </source>
</reference>
<keyword evidence="3" id="KW-0645">Protease</keyword>
<dbReference type="GO" id="GO:0016020">
    <property type="term" value="C:membrane"/>
    <property type="evidence" value="ECO:0007669"/>
    <property type="project" value="TreeGrafter"/>
</dbReference>
<keyword evidence="16" id="KW-1185">Reference proteome</keyword>
<dbReference type="Gene3D" id="1.25.50.20">
    <property type="match status" value="1"/>
</dbReference>
<evidence type="ECO:0000256" key="9">
    <source>
        <dbReference type="PIRSR" id="PIRSR634016-3"/>
    </source>
</evidence>
<feature type="compositionally biased region" description="Low complexity" evidence="11">
    <location>
        <begin position="286"/>
        <end position="300"/>
    </location>
</feature>
<dbReference type="GO" id="GO:0005615">
    <property type="term" value="C:extracellular space"/>
    <property type="evidence" value="ECO:0007669"/>
    <property type="project" value="TreeGrafter"/>
</dbReference>
<feature type="domain" description="Peptidase M1 membrane alanine aminopeptidase" evidence="12">
    <location>
        <begin position="1305"/>
        <end position="1523"/>
    </location>
</feature>
<evidence type="ECO:0000313" key="16">
    <source>
        <dbReference type="Proteomes" id="UP000567179"/>
    </source>
</evidence>
<evidence type="ECO:0000256" key="2">
    <source>
        <dbReference type="ARBA" id="ARBA00022438"/>
    </source>
</evidence>
<dbReference type="OrthoDB" id="10031169at2759"/>
<dbReference type="GO" id="GO:0042277">
    <property type="term" value="F:peptide binding"/>
    <property type="evidence" value="ECO:0007669"/>
    <property type="project" value="TreeGrafter"/>
</dbReference>
<organism evidence="15 16">
    <name type="scientific">Psilocybe cf. subviscida</name>
    <dbReference type="NCBI Taxonomy" id="2480587"/>
    <lineage>
        <taxon>Eukaryota</taxon>
        <taxon>Fungi</taxon>
        <taxon>Dikarya</taxon>
        <taxon>Basidiomycota</taxon>
        <taxon>Agaricomycotina</taxon>
        <taxon>Agaricomycetes</taxon>
        <taxon>Agaricomycetidae</taxon>
        <taxon>Agaricales</taxon>
        <taxon>Agaricineae</taxon>
        <taxon>Strophariaceae</taxon>
        <taxon>Psilocybe</taxon>
    </lineage>
</organism>